<dbReference type="GO" id="GO:0008270">
    <property type="term" value="F:zinc ion binding"/>
    <property type="evidence" value="ECO:0007669"/>
    <property type="project" value="UniProtKB-KW"/>
</dbReference>
<evidence type="ECO:0000256" key="3">
    <source>
        <dbReference type="ARBA" id="ARBA00022771"/>
    </source>
</evidence>
<gene>
    <name evidence="12" type="ORF">GcM1_214033</name>
</gene>
<sequence>MTLKIFYDKAQSNSVASMATLTTEHDYRFPRRPIESGIVASSSSYGIDCYPEYLDTGVPHKKTKADHLTIANIAAETKARVNILHDTFFPVWIDDTTSVKLNSSEQMNKKDPLATQIWRLYSDTKMILPNQERLKNLTWRMMSMSLRKTMVQTSTSSNKSNSSDTPSGIARLRQLTDTNLPAVPTGQQHPDLMNIDGNSKRNKNTADSVSETLGPIEQDQRENGKDLTVTAAIPINMPRVPAQLLTPHSVHTPQNISQSNLEFDYVKRHVRKTSIDERTRPRKRPANFSPQVATSNNSTLLNEELHDKSFDSIQSHGNFLDTLQGQQFTHGNYRTLDYETITSESSHPPNHNFSTTQSSITQRSQLFGKSDRNFARNSTYYQNANDYYSLPSSNFQSAVSTPKVVTDNEPMNFNFNQIDCRYGQLYAQQDPLNSSDLIDNHYMNYTVSDPYFATFSESCSSNALPNFNNSSSIQNLEPSHVYHIEHSVRTMEKFTGKSDTFTSKHESDNEDNETTTSKEDSIVMQQNSSLFPYDYTFQEVEQRKLQIKTPAPNQIKSTTPQYSGNLLQRKLTNGGVTNLSSSPKWDGTGGASCASHSMSPSQENHIRHQSIPITPSTPKFSALDRNLSLFDQNNNINPRSSDSNSPAPNQKQTGFASTVISTDNSSPSSPSLNFGSSKNLYAGHAQAQGDNNTPTTCSNCFTQTTPLWRRNPEGHPLCNACGLFLKLHGVVRPLSLKTDVIKKRNRGPGPGLPLNGAGAKASKKNVNLANTTTAITSASSSLALPEPASINGNIGGGSVSSSKRKRRGSHGTSATEIELSSPSESVESIDSASNTNPMSPKIEGTFIGKSSKADISLGNMGLGDAGSFCQVKLASDEMCDVNGLDSGIPNHGMSISNYFDFNSQPMSIDDDLQNAMFGSISRFNGSSMAGNIGGKAAEDLFLGQQNWEWLTMSL</sequence>
<keyword evidence="7" id="KW-0804">Transcription</keyword>
<dbReference type="PROSITE" id="PS50114">
    <property type="entry name" value="GATA_ZN_FINGER_2"/>
    <property type="match status" value="1"/>
</dbReference>
<evidence type="ECO:0000256" key="4">
    <source>
        <dbReference type="ARBA" id="ARBA00022833"/>
    </source>
</evidence>
<evidence type="ECO:0000256" key="2">
    <source>
        <dbReference type="ARBA" id="ARBA00022723"/>
    </source>
</evidence>
<dbReference type="GO" id="GO:0000978">
    <property type="term" value="F:RNA polymerase II cis-regulatory region sequence-specific DNA binding"/>
    <property type="evidence" value="ECO:0007669"/>
    <property type="project" value="TreeGrafter"/>
</dbReference>
<dbReference type="Gene3D" id="3.30.50.10">
    <property type="entry name" value="Erythroid Transcription Factor GATA-1, subunit A"/>
    <property type="match status" value="1"/>
</dbReference>
<feature type="region of interest" description="Disordered" evidence="10">
    <location>
        <begin position="786"/>
        <end position="841"/>
    </location>
</feature>
<evidence type="ECO:0000256" key="8">
    <source>
        <dbReference type="ARBA" id="ARBA00023242"/>
    </source>
</evidence>
<dbReference type="GO" id="GO:0042128">
    <property type="term" value="P:nitrate assimilation"/>
    <property type="evidence" value="ECO:0007669"/>
    <property type="project" value="UniProtKB-KW"/>
</dbReference>
<feature type="compositionally biased region" description="Basic and acidic residues" evidence="10">
    <location>
        <begin position="495"/>
        <end position="507"/>
    </location>
</feature>
<dbReference type="InterPro" id="IPR039355">
    <property type="entry name" value="Transcription_factor_GATA"/>
</dbReference>
<dbReference type="PRINTS" id="PR00619">
    <property type="entry name" value="GATAZNFINGER"/>
</dbReference>
<feature type="compositionally biased region" description="Low complexity" evidence="10">
    <location>
        <begin position="354"/>
        <end position="365"/>
    </location>
</feature>
<dbReference type="EMBL" id="MCBS01021452">
    <property type="protein sequence ID" value="RKF78073.1"/>
    <property type="molecule type" value="Genomic_DNA"/>
</dbReference>
<evidence type="ECO:0000313" key="12">
    <source>
        <dbReference type="EMBL" id="RKF78073.1"/>
    </source>
</evidence>
<protein>
    <submittedName>
        <fullName evidence="12">Nitrogen catabolic enzyme regulatory protein</fullName>
    </submittedName>
</protein>
<dbReference type="SUPFAM" id="SSF57716">
    <property type="entry name" value="Glucocorticoid receptor-like (DNA-binding domain)"/>
    <property type="match status" value="1"/>
</dbReference>
<dbReference type="Proteomes" id="UP000285326">
    <property type="component" value="Unassembled WGS sequence"/>
</dbReference>
<comment type="caution">
    <text evidence="12">The sequence shown here is derived from an EMBL/GenBank/DDBJ whole genome shotgun (WGS) entry which is preliminary data.</text>
</comment>
<evidence type="ECO:0000256" key="9">
    <source>
        <dbReference type="PROSITE-ProRule" id="PRU00094"/>
    </source>
</evidence>
<dbReference type="GO" id="GO:0005634">
    <property type="term" value="C:nucleus"/>
    <property type="evidence" value="ECO:0007669"/>
    <property type="project" value="UniProtKB-SubCell"/>
</dbReference>
<feature type="region of interest" description="Disordered" evidence="10">
    <location>
        <begin position="149"/>
        <end position="168"/>
    </location>
</feature>
<feature type="region of interest" description="Disordered" evidence="10">
    <location>
        <begin position="342"/>
        <end position="365"/>
    </location>
</feature>
<dbReference type="FunFam" id="3.30.50.10:FF:000007">
    <property type="entry name" value="Nitrogen regulatory AreA, N-terminal"/>
    <property type="match status" value="1"/>
</dbReference>
<feature type="compositionally biased region" description="Low complexity" evidence="10">
    <location>
        <begin position="153"/>
        <end position="167"/>
    </location>
</feature>
<dbReference type="InterPro" id="IPR013088">
    <property type="entry name" value="Znf_NHR/GATA"/>
</dbReference>
<dbReference type="SMART" id="SM00401">
    <property type="entry name" value="ZnF_GATA"/>
    <property type="match status" value="1"/>
</dbReference>
<comment type="subcellular location">
    <subcellularLocation>
        <location evidence="1">Nucleus</location>
    </subcellularLocation>
</comment>
<keyword evidence="6" id="KW-0534">Nitrate assimilation</keyword>
<evidence type="ECO:0000256" key="10">
    <source>
        <dbReference type="SAM" id="MobiDB-lite"/>
    </source>
</evidence>
<keyword evidence="3 9" id="KW-0863">Zinc-finger</keyword>
<keyword evidence="5" id="KW-0805">Transcription regulation</keyword>
<feature type="region of interest" description="Disordered" evidence="10">
    <location>
        <begin position="631"/>
        <end position="653"/>
    </location>
</feature>
<evidence type="ECO:0000256" key="5">
    <source>
        <dbReference type="ARBA" id="ARBA00023015"/>
    </source>
</evidence>
<feature type="region of interest" description="Disordered" evidence="10">
    <location>
        <begin position="573"/>
        <end position="618"/>
    </location>
</feature>
<dbReference type="GO" id="GO:0000122">
    <property type="term" value="P:negative regulation of transcription by RNA polymerase II"/>
    <property type="evidence" value="ECO:0007669"/>
    <property type="project" value="TreeGrafter"/>
</dbReference>
<dbReference type="Pfam" id="PF00320">
    <property type="entry name" value="GATA"/>
    <property type="match status" value="1"/>
</dbReference>
<feature type="region of interest" description="Disordered" evidence="10">
    <location>
        <begin position="180"/>
        <end position="224"/>
    </location>
</feature>
<dbReference type="InterPro" id="IPR000679">
    <property type="entry name" value="Znf_GATA"/>
</dbReference>
<keyword evidence="8" id="KW-0539">Nucleus</keyword>
<dbReference type="PROSITE" id="PS00344">
    <property type="entry name" value="GATA_ZN_FINGER_1"/>
    <property type="match status" value="1"/>
</dbReference>
<dbReference type="GO" id="GO:0045944">
    <property type="term" value="P:positive regulation of transcription by RNA polymerase II"/>
    <property type="evidence" value="ECO:0007669"/>
    <property type="project" value="TreeGrafter"/>
</dbReference>
<dbReference type="PANTHER" id="PTHR10071:SF281">
    <property type="entry name" value="BOX A-BINDING FACTOR-RELATED"/>
    <property type="match status" value="1"/>
</dbReference>
<keyword evidence="2" id="KW-0479">Metal-binding</keyword>
<evidence type="ECO:0000256" key="7">
    <source>
        <dbReference type="ARBA" id="ARBA00023163"/>
    </source>
</evidence>
<feature type="compositionally biased region" description="Polar residues" evidence="10">
    <location>
        <begin position="573"/>
        <end position="583"/>
    </location>
</feature>
<feature type="compositionally biased region" description="Polar residues" evidence="10">
    <location>
        <begin position="594"/>
        <end position="603"/>
    </location>
</feature>
<feature type="region of interest" description="Disordered" evidence="10">
    <location>
        <begin position="495"/>
        <end position="522"/>
    </location>
</feature>
<dbReference type="InterPro" id="IPR013860">
    <property type="entry name" value="AreA_GATA"/>
</dbReference>
<feature type="compositionally biased region" description="Polar residues" evidence="10">
    <location>
        <begin position="342"/>
        <end position="353"/>
    </location>
</feature>
<dbReference type="CDD" id="cd00202">
    <property type="entry name" value="ZnF_GATA"/>
    <property type="match status" value="1"/>
</dbReference>
<organism evidence="12 13">
    <name type="scientific">Golovinomyces cichoracearum</name>
    <dbReference type="NCBI Taxonomy" id="62708"/>
    <lineage>
        <taxon>Eukaryota</taxon>
        <taxon>Fungi</taxon>
        <taxon>Dikarya</taxon>
        <taxon>Ascomycota</taxon>
        <taxon>Pezizomycotina</taxon>
        <taxon>Leotiomycetes</taxon>
        <taxon>Erysiphales</taxon>
        <taxon>Erysiphaceae</taxon>
        <taxon>Golovinomyces</taxon>
    </lineage>
</organism>
<feature type="region of interest" description="Disordered" evidence="10">
    <location>
        <begin position="273"/>
        <end position="296"/>
    </location>
</feature>
<evidence type="ECO:0000313" key="13">
    <source>
        <dbReference type="Proteomes" id="UP000285326"/>
    </source>
</evidence>
<dbReference type="AlphaFoldDB" id="A0A420IU54"/>
<proteinExistence type="predicted"/>
<evidence type="ECO:0000259" key="11">
    <source>
        <dbReference type="PROSITE" id="PS50114"/>
    </source>
</evidence>
<evidence type="ECO:0000256" key="6">
    <source>
        <dbReference type="ARBA" id="ARBA00023063"/>
    </source>
</evidence>
<evidence type="ECO:0000256" key="1">
    <source>
        <dbReference type="ARBA" id="ARBA00004123"/>
    </source>
</evidence>
<reference evidence="12 13" key="1">
    <citation type="journal article" date="2018" name="BMC Genomics">
        <title>Comparative genome analyses reveal sequence features reflecting distinct modes of host-adaptation between dicot and monocot powdery mildew.</title>
        <authorList>
            <person name="Wu Y."/>
            <person name="Ma X."/>
            <person name="Pan Z."/>
            <person name="Kale S.D."/>
            <person name="Song Y."/>
            <person name="King H."/>
            <person name="Zhang Q."/>
            <person name="Presley C."/>
            <person name="Deng X."/>
            <person name="Wei C.I."/>
            <person name="Xiao S."/>
        </authorList>
    </citation>
    <scope>NUCLEOTIDE SEQUENCE [LARGE SCALE GENOMIC DNA]</scope>
    <source>
        <strain evidence="12">UMSG1</strain>
    </source>
</reference>
<feature type="compositionally biased region" description="Low complexity" evidence="10">
    <location>
        <begin position="816"/>
        <end position="833"/>
    </location>
</feature>
<dbReference type="GO" id="GO:0000981">
    <property type="term" value="F:DNA-binding transcription factor activity, RNA polymerase II-specific"/>
    <property type="evidence" value="ECO:0007669"/>
    <property type="project" value="TreeGrafter"/>
</dbReference>
<keyword evidence="4" id="KW-0862">Zinc</keyword>
<feature type="domain" description="GATA-type" evidence="11">
    <location>
        <begin position="691"/>
        <end position="744"/>
    </location>
</feature>
<name>A0A420IU54_9PEZI</name>
<accession>A0A420IU54</accession>
<dbReference type="PANTHER" id="PTHR10071">
    <property type="entry name" value="TRANSCRIPTION FACTOR GATA FAMILY MEMBER"/>
    <property type="match status" value="1"/>
</dbReference>
<dbReference type="Pfam" id="PF08550">
    <property type="entry name" value="GATA_AreA"/>
    <property type="match status" value="1"/>
</dbReference>